<keyword evidence="3 7" id="KW-1133">Transmembrane helix</keyword>
<dbReference type="GO" id="GO:0012505">
    <property type="term" value="C:endomembrane system"/>
    <property type="evidence" value="ECO:0007669"/>
    <property type="project" value="UniProtKB-SubCell"/>
</dbReference>
<dbReference type="Pfam" id="PF22777">
    <property type="entry name" value="VKGC_lumenal_dom"/>
    <property type="match status" value="1"/>
</dbReference>
<proteinExistence type="predicted"/>
<organism evidence="9 10">
    <name type="scientific">Saprospira grandis (strain Lewin)</name>
    <dbReference type="NCBI Taxonomy" id="984262"/>
    <lineage>
        <taxon>Bacteria</taxon>
        <taxon>Pseudomonadati</taxon>
        <taxon>Bacteroidota</taxon>
        <taxon>Saprospiria</taxon>
        <taxon>Saprospirales</taxon>
        <taxon>Saprospiraceae</taxon>
        <taxon>Saprospira</taxon>
    </lineage>
</organism>
<dbReference type="InterPro" id="IPR053934">
    <property type="entry name" value="HTTM_dom"/>
</dbReference>
<dbReference type="RefSeq" id="WP_015691486.1">
    <property type="nucleotide sequence ID" value="NC_016940.1"/>
</dbReference>
<dbReference type="HOGENOM" id="CLU_020495_1_0_10"/>
<keyword evidence="2 7" id="KW-0812">Transmembrane</keyword>
<feature type="transmembrane region" description="Helical" evidence="7">
    <location>
        <begin position="12"/>
        <end position="37"/>
    </location>
</feature>
<evidence type="ECO:0000256" key="4">
    <source>
        <dbReference type="ARBA" id="ARBA00023136"/>
    </source>
</evidence>
<dbReference type="Pfam" id="PF05090">
    <property type="entry name" value="HTTM"/>
    <property type="match status" value="1"/>
</dbReference>
<feature type="transmembrane region" description="Helical" evidence="7">
    <location>
        <begin position="86"/>
        <end position="104"/>
    </location>
</feature>
<dbReference type="InterPro" id="IPR007782">
    <property type="entry name" value="VKG_COase"/>
</dbReference>
<accession>H6L3V6</accession>
<dbReference type="PANTHER" id="PTHR12639:SF7">
    <property type="entry name" value="HTTM DOMAIN-CONTAINING PROTEIN"/>
    <property type="match status" value="1"/>
</dbReference>
<evidence type="ECO:0000256" key="2">
    <source>
        <dbReference type="ARBA" id="ARBA00022692"/>
    </source>
</evidence>
<dbReference type="AlphaFoldDB" id="H6L3V6"/>
<dbReference type="EMBL" id="CP002831">
    <property type="protein sequence ID" value="AFC23838.1"/>
    <property type="molecule type" value="Genomic_DNA"/>
</dbReference>
<dbReference type="GO" id="GO:0008488">
    <property type="term" value="F:gamma-glutamyl carboxylase activity"/>
    <property type="evidence" value="ECO:0007669"/>
    <property type="project" value="InterPro"/>
</dbReference>
<evidence type="ECO:0000313" key="10">
    <source>
        <dbReference type="Proteomes" id="UP000007519"/>
    </source>
</evidence>
<comment type="subcellular location">
    <subcellularLocation>
        <location evidence="1">Endomembrane system</location>
        <topology evidence="1">Multi-pass membrane protein</topology>
    </subcellularLocation>
</comment>
<keyword evidence="10" id="KW-1185">Reference proteome</keyword>
<evidence type="ECO:0000256" key="6">
    <source>
        <dbReference type="ARBA" id="ARBA00023239"/>
    </source>
</evidence>
<dbReference type="InterPro" id="IPR011020">
    <property type="entry name" value="HTTM-like"/>
</dbReference>
<dbReference type="InterPro" id="IPR053935">
    <property type="entry name" value="VKGC_lumenal_dom"/>
</dbReference>
<name>H6L3V6_SAPGL</name>
<evidence type="ECO:0000313" key="9">
    <source>
        <dbReference type="EMBL" id="AFC23838.1"/>
    </source>
</evidence>
<dbReference type="Proteomes" id="UP000007519">
    <property type="component" value="Chromosome"/>
</dbReference>
<keyword evidence="5" id="KW-1015">Disulfide bond</keyword>
<feature type="domain" description="HTTM-like" evidence="8">
    <location>
        <begin position="5"/>
        <end position="263"/>
    </location>
</feature>
<reference evidence="9 10" key="1">
    <citation type="journal article" date="2012" name="Stand. Genomic Sci.">
        <title>Complete genome sequencing and analysis of Saprospira grandis str. Lewin, a predatory marine bacterium.</title>
        <authorList>
            <person name="Saw J.H."/>
            <person name="Yuryev A."/>
            <person name="Kanbe M."/>
            <person name="Hou S."/>
            <person name="Young A.G."/>
            <person name="Aizawa S."/>
            <person name="Alam M."/>
        </authorList>
    </citation>
    <scope>NUCLEOTIDE SEQUENCE [LARGE SCALE GENOMIC DNA]</scope>
    <source>
        <strain evidence="9 10">Lewin</strain>
    </source>
</reference>
<sequence length="440" mass="51005">MLALDQPKSIAPLISLRIIFGLIACWLSLRMLLLGWVDKFYIQPQFAFRLWGTHWLPELPATALYACFFLMAAAGLGIALGYKYKFSAGIFFACFTYVELLDLTHYLNHYYLVALLALLLWILPAHRAFSLDYPISVTLVKVPALYIWTPRLLFVLVYFFAGLAKLQSDWLVLAQPLRIWLGQLSDFPIFGPLLCKSWLPPIFACFGAAFDLSIGFFLLWSKSRKYAYFFVICFHLATAALFYIGIFPYLMMACTTIFFSSHFHEKIIATFAQIFNLTLSKLKLELVLPPFQRYFLLSFLLFQALFPLRHHLYAGNVLWQEQGFRFSWMVMLVEKRGYAQFKVVDGQTGKMSWVNNLDHLNEKQELMMAYQPDMLLQFAHYLANYYQTEEGYQNPEVYLDAQVSLNGRPSQRLVDPQVNLAQEKAALFSSPSWLLPFHRD</sequence>
<protein>
    <submittedName>
        <fullName evidence="9">Vitamin k-dependent gamma-carboxylase</fullName>
    </submittedName>
</protein>
<feature type="transmembrane region" description="Helical" evidence="7">
    <location>
        <begin position="142"/>
        <end position="161"/>
    </location>
</feature>
<evidence type="ECO:0000256" key="5">
    <source>
        <dbReference type="ARBA" id="ARBA00023157"/>
    </source>
</evidence>
<dbReference type="PANTHER" id="PTHR12639">
    <property type="entry name" value="VITAMIN K-DEPENDENT GAMMA-CARBOXYLASE"/>
    <property type="match status" value="1"/>
</dbReference>
<dbReference type="OrthoDB" id="341137at2"/>
<keyword evidence="6" id="KW-0456">Lyase</keyword>
<dbReference type="STRING" id="984262.SGRA_1103"/>
<keyword evidence="4 7" id="KW-0472">Membrane</keyword>
<dbReference type="eggNOG" id="COG3250">
    <property type="taxonomic scope" value="Bacteria"/>
</dbReference>
<feature type="transmembrane region" description="Helical" evidence="7">
    <location>
        <begin position="110"/>
        <end position="130"/>
    </location>
</feature>
<feature type="transmembrane region" description="Helical" evidence="7">
    <location>
        <begin position="198"/>
        <end position="220"/>
    </location>
</feature>
<dbReference type="SMART" id="SM00752">
    <property type="entry name" value="HTTM"/>
    <property type="match status" value="1"/>
</dbReference>
<feature type="transmembrane region" description="Helical" evidence="7">
    <location>
        <begin position="227"/>
        <end position="251"/>
    </location>
</feature>
<evidence type="ECO:0000256" key="1">
    <source>
        <dbReference type="ARBA" id="ARBA00004127"/>
    </source>
</evidence>
<feature type="transmembrane region" description="Helical" evidence="7">
    <location>
        <begin position="59"/>
        <end position="79"/>
    </location>
</feature>
<evidence type="ECO:0000256" key="3">
    <source>
        <dbReference type="ARBA" id="ARBA00022989"/>
    </source>
</evidence>
<dbReference type="GO" id="GO:0019842">
    <property type="term" value="F:vitamin binding"/>
    <property type="evidence" value="ECO:0007669"/>
    <property type="project" value="TreeGrafter"/>
</dbReference>
<gene>
    <name evidence="9" type="ordered locus">SGRA_1103</name>
</gene>
<evidence type="ECO:0000259" key="8">
    <source>
        <dbReference type="SMART" id="SM00752"/>
    </source>
</evidence>
<dbReference type="KEGG" id="sgn:SGRA_1103"/>
<evidence type="ECO:0000256" key="7">
    <source>
        <dbReference type="SAM" id="Phobius"/>
    </source>
</evidence>